<dbReference type="PANTHER" id="PTHR38459">
    <property type="entry name" value="PROPHAGE BACTOPRENOL-LINKED GLUCOSE TRANSLOCASE HOMOLOG"/>
    <property type="match status" value="1"/>
</dbReference>
<keyword evidence="3 6" id="KW-0812">Transmembrane</keyword>
<keyword evidence="4 6" id="KW-1133">Transmembrane helix</keyword>
<dbReference type="RefSeq" id="WP_211860184.1">
    <property type="nucleotide sequence ID" value="NZ_JAAEDM010000002.1"/>
</dbReference>
<feature type="transmembrane region" description="Helical" evidence="6">
    <location>
        <begin position="90"/>
        <end position="111"/>
    </location>
</feature>
<evidence type="ECO:0000256" key="6">
    <source>
        <dbReference type="SAM" id="Phobius"/>
    </source>
</evidence>
<evidence type="ECO:0000256" key="2">
    <source>
        <dbReference type="ARBA" id="ARBA00009399"/>
    </source>
</evidence>
<comment type="subcellular location">
    <subcellularLocation>
        <location evidence="1">Membrane</location>
        <topology evidence="1">Multi-pass membrane protein</topology>
    </subcellularLocation>
</comment>
<comment type="caution">
    <text evidence="8">The sequence shown here is derived from an EMBL/GenBank/DDBJ whole genome shotgun (WGS) entry which is preliminary data.</text>
</comment>
<organism evidence="8 9">
    <name type="scientific">Neoroseomonas soli</name>
    <dbReference type="NCBI Taxonomy" id="1081025"/>
    <lineage>
        <taxon>Bacteria</taxon>
        <taxon>Pseudomonadati</taxon>
        <taxon>Pseudomonadota</taxon>
        <taxon>Alphaproteobacteria</taxon>
        <taxon>Acetobacterales</taxon>
        <taxon>Acetobacteraceae</taxon>
        <taxon>Neoroseomonas</taxon>
    </lineage>
</organism>
<dbReference type="Pfam" id="PF04138">
    <property type="entry name" value="GtrA_DPMS_TM"/>
    <property type="match status" value="1"/>
</dbReference>
<evidence type="ECO:0000256" key="3">
    <source>
        <dbReference type="ARBA" id="ARBA00022692"/>
    </source>
</evidence>
<evidence type="ECO:0000313" key="9">
    <source>
        <dbReference type="Proteomes" id="UP001138751"/>
    </source>
</evidence>
<dbReference type="EMBL" id="JAAEDM010000002">
    <property type="protein sequence ID" value="MBR0669807.1"/>
    <property type="molecule type" value="Genomic_DNA"/>
</dbReference>
<evidence type="ECO:0000259" key="7">
    <source>
        <dbReference type="Pfam" id="PF04138"/>
    </source>
</evidence>
<dbReference type="InterPro" id="IPR051401">
    <property type="entry name" value="GtrA_CellWall_Glycosyl"/>
</dbReference>
<dbReference type="InterPro" id="IPR007267">
    <property type="entry name" value="GtrA_DPMS_TM"/>
</dbReference>
<feature type="transmembrane region" description="Helical" evidence="6">
    <location>
        <begin position="117"/>
        <end position="140"/>
    </location>
</feature>
<feature type="domain" description="GtrA/DPMS transmembrane" evidence="7">
    <location>
        <begin position="28"/>
        <end position="146"/>
    </location>
</feature>
<evidence type="ECO:0000313" key="8">
    <source>
        <dbReference type="EMBL" id="MBR0669807.1"/>
    </source>
</evidence>
<dbReference type="GO" id="GO:0005886">
    <property type="term" value="C:plasma membrane"/>
    <property type="evidence" value="ECO:0007669"/>
    <property type="project" value="TreeGrafter"/>
</dbReference>
<feature type="transmembrane region" description="Helical" evidence="6">
    <location>
        <begin position="26"/>
        <end position="48"/>
    </location>
</feature>
<keyword evidence="9" id="KW-1185">Reference proteome</keyword>
<keyword evidence="5 6" id="KW-0472">Membrane</keyword>
<reference evidence="8" key="1">
    <citation type="submission" date="2020-01" db="EMBL/GenBank/DDBJ databases">
        <authorList>
            <person name="Rat A."/>
        </authorList>
    </citation>
    <scope>NUCLEOTIDE SEQUENCE</scope>
    <source>
        <strain evidence="8">LMG 31231</strain>
    </source>
</reference>
<dbReference type="PANTHER" id="PTHR38459:SF1">
    <property type="entry name" value="PROPHAGE BACTOPRENOL-LINKED GLUCOSE TRANSLOCASE HOMOLOG"/>
    <property type="match status" value="1"/>
</dbReference>
<gene>
    <name evidence="8" type="ORF">GXW76_01355</name>
</gene>
<dbReference type="GO" id="GO:0000271">
    <property type="term" value="P:polysaccharide biosynthetic process"/>
    <property type="evidence" value="ECO:0007669"/>
    <property type="project" value="InterPro"/>
</dbReference>
<dbReference type="Proteomes" id="UP001138751">
    <property type="component" value="Unassembled WGS sequence"/>
</dbReference>
<name>A0A9X9WRM8_9PROT</name>
<dbReference type="AlphaFoldDB" id="A0A9X9WRM8"/>
<evidence type="ECO:0000256" key="5">
    <source>
        <dbReference type="ARBA" id="ARBA00023136"/>
    </source>
</evidence>
<sequence>MVDIPILGPLLVRALGAERAALATEFLRFGIVGTIGFLVDTAVLYGALALGGGLYLGRAVSYLSAATANWGLNRIWTFRGRGGGPVHRQWALFVLVNLVGFALNYGAYALLVTFVPMVAAHPILGVAAGSVAGMFTNFALSRRLVFADQRG</sequence>
<proteinExistence type="inferred from homology"/>
<evidence type="ECO:0000256" key="4">
    <source>
        <dbReference type="ARBA" id="ARBA00022989"/>
    </source>
</evidence>
<accession>A0A9X9WRM8</accession>
<protein>
    <submittedName>
        <fullName evidence="8">GtrA family protein</fullName>
    </submittedName>
</protein>
<comment type="similarity">
    <text evidence="2">Belongs to the GtrA family.</text>
</comment>
<reference evidence="8" key="2">
    <citation type="journal article" date="2021" name="Syst. Appl. Microbiol.">
        <title>Roseomonas hellenica sp. nov., isolated from roots of wild-growing Alkanna tinctoria.</title>
        <authorList>
            <person name="Rat A."/>
            <person name="Naranjo H.D."/>
            <person name="Lebbe L."/>
            <person name="Cnockaert M."/>
            <person name="Krigas N."/>
            <person name="Grigoriadou K."/>
            <person name="Maloupa E."/>
            <person name="Willems A."/>
        </authorList>
    </citation>
    <scope>NUCLEOTIDE SEQUENCE</scope>
    <source>
        <strain evidence="8">LMG 31231</strain>
    </source>
</reference>
<evidence type="ECO:0000256" key="1">
    <source>
        <dbReference type="ARBA" id="ARBA00004141"/>
    </source>
</evidence>